<accession>A0AAV5GH83</accession>
<name>A0AAV5GH83_9BASI</name>
<dbReference type="PANTHER" id="PTHR23236">
    <property type="entry name" value="EUKARYOTIC TRANSLATION INITIATION FACTOR 4B/4H"/>
    <property type="match status" value="1"/>
</dbReference>
<feature type="region of interest" description="Disordered" evidence="4">
    <location>
        <begin position="1"/>
        <end position="133"/>
    </location>
</feature>
<dbReference type="SMART" id="SM00360">
    <property type="entry name" value="RRM"/>
    <property type="match status" value="2"/>
</dbReference>
<sequence length="620" mass="65041">MADDDKYAFAIPPPGDDDAPAPARPRSTDKLKADKPSKKRKSLSRDESAPAPRSDAPAEAAPVQDDTAQEGSEAVKADDEERPLSHKERRLAKKRKLAAEQAGDDAPASAAPAAPARPAAPAQTTIGSTLVGNTPSRSAHGVWVGNLNFATHPRELLAWFADRGLQEVTRINMPGGKRTHENNRGFAYLDFPAATDVTIAVALSEQHLDGRKLLIKSSSDFSGRPAAAPAAPGASGGAVKDVLSTLDASALEKPHPSAVNGDSAAHANGDGAAPPTLNRTARKILSRQKNLAGPTLFLGNLGFETTVDDIRDMFDRNQRRSSEWARGGSKDKREKKGKGKGKAKAVEGDAEEGEDAGEGEAEEKEDADTDRDEDDSDSDSDSDSDADSESDSEEQDAAGGKKDKRKEKKDKGPLDLAKAKDAGIRKVRLGTFEDTGKCKGWAFVDFHLPAQATRALLNLHNHQLNGRKLNVEYASADAVRRGALGSRAAGRANNRARQHAHEHGDGAEGGGDEFGGARGGAGVGRKRAAPGEWDGDMRALAAEAAAGAYDAPPRRQQQQQQRGGAPRAGGFDGGARRGGDRDGPQGGAGGKRLKPGAALANAQRASEAIVASTGRKTTFD</sequence>
<evidence type="ECO:0000259" key="5">
    <source>
        <dbReference type="PROSITE" id="PS50102"/>
    </source>
</evidence>
<dbReference type="Gene3D" id="3.30.70.330">
    <property type="match status" value="2"/>
</dbReference>
<feature type="compositionally biased region" description="Basic and acidic residues" evidence="4">
    <location>
        <begin position="318"/>
        <end position="334"/>
    </location>
</feature>
<keyword evidence="7" id="KW-1185">Reference proteome</keyword>
<feature type="compositionally biased region" description="Low complexity" evidence="4">
    <location>
        <begin position="99"/>
        <end position="122"/>
    </location>
</feature>
<feature type="compositionally biased region" description="Polar residues" evidence="4">
    <location>
        <begin position="123"/>
        <end position="133"/>
    </location>
</feature>
<dbReference type="GO" id="GO:0003723">
    <property type="term" value="F:RNA binding"/>
    <property type="evidence" value="ECO:0007669"/>
    <property type="project" value="UniProtKB-UniRule"/>
</dbReference>
<dbReference type="AlphaFoldDB" id="A0AAV5GH83"/>
<dbReference type="InterPro" id="IPR000504">
    <property type="entry name" value="RRM_dom"/>
</dbReference>
<evidence type="ECO:0000313" key="6">
    <source>
        <dbReference type="EMBL" id="GJN89598.1"/>
    </source>
</evidence>
<feature type="compositionally biased region" description="Basic and acidic residues" evidence="4">
    <location>
        <begin position="574"/>
        <end position="583"/>
    </location>
</feature>
<feature type="region of interest" description="Disordered" evidence="4">
    <location>
        <begin position="318"/>
        <end position="417"/>
    </location>
</feature>
<feature type="compositionally biased region" description="Basic residues" evidence="4">
    <location>
        <begin position="87"/>
        <end position="96"/>
    </location>
</feature>
<dbReference type="Pfam" id="PF00076">
    <property type="entry name" value="RRM_1"/>
    <property type="match status" value="2"/>
</dbReference>
<evidence type="ECO:0000256" key="4">
    <source>
        <dbReference type="SAM" id="MobiDB-lite"/>
    </source>
</evidence>
<gene>
    <name evidence="6" type="ORF">Rhopal_002585-T1</name>
</gene>
<dbReference type="EMBL" id="BQKY01000005">
    <property type="protein sequence ID" value="GJN89598.1"/>
    <property type="molecule type" value="Genomic_DNA"/>
</dbReference>
<feature type="compositionally biased region" description="Basic and acidic residues" evidence="4">
    <location>
        <begin position="73"/>
        <end position="86"/>
    </location>
</feature>
<evidence type="ECO:0000256" key="2">
    <source>
        <dbReference type="ARBA" id="ARBA00022884"/>
    </source>
</evidence>
<reference evidence="6 7" key="1">
    <citation type="submission" date="2021-12" db="EMBL/GenBank/DDBJ databases">
        <title>High titer production of polyol ester of fatty acids by Rhodotorula paludigena BS15 towards product separation-free biomass refinery.</title>
        <authorList>
            <person name="Mano J."/>
            <person name="Ono H."/>
            <person name="Tanaka T."/>
            <person name="Naito K."/>
            <person name="Sushida H."/>
            <person name="Ike M."/>
            <person name="Tokuyasu K."/>
            <person name="Kitaoka M."/>
        </authorList>
    </citation>
    <scope>NUCLEOTIDE SEQUENCE [LARGE SCALE GENOMIC DNA]</scope>
    <source>
        <strain evidence="6 7">BS15</strain>
    </source>
</reference>
<feature type="region of interest" description="Disordered" evidence="4">
    <location>
        <begin position="219"/>
        <end position="238"/>
    </location>
</feature>
<organism evidence="6 7">
    <name type="scientific">Rhodotorula paludigena</name>
    <dbReference type="NCBI Taxonomy" id="86838"/>
    <lineage>
        <taxon>Eukaryota</taxon>
        <taxon>Fungi</taxon>
        <taxon>Dikarya</taxon>
        <taxon>Basidiomycota</taxon>
        <taxon>Pucciniomycotina</taxon>
        <taxon>Microbotryomycetes</taxon>
        <taxon>Sporidiobolales</taxon>
        <taxon>Sporidiobolaceae</taxon>
        <taxon>Rhodotorula</taxon>
    </lineage>
</organism>
<dbReference type="PROSITE" id="PS50102">
    <property type="entry name" value="RRM"/>
    <property type="match status" value="2"/>
</dbReference>
<dbReference type="InterPro" id="IPR035979">
    <property type="entry name" value="RBD_domain_sf"/>
</dbReference>
<feature type="compositionally biased region" description="Gly residues" evidence="4">
    <location>
        <begin position="507"/>
        <end position="523"/>
    </location>
</feature>
<feature type="domain" description="RRM" evidence="5">
    <location>
        <begin position="424"/>
        <end position="476"/>
    </location>
</feature>
<feature type="compositionally biased region" description="Acidic residues" evidence="4">
    <location>
        <begin position="348"/>
        <end position="396"/>
    </location>
</feature>
<evidence type="ECO:0000256" key="3">
    <source>
        <dbReference type="PROSITE-ProRule" id="PRU00176"/>
    </source>
</evidence>
<keyword evidence="2 3" id="KW-0694">RNA-binding</keyword>
<keyword evidence="1" id="KW-0677">Repeat</keyword>
<protein>
    <recommendedName>
        <fullName evidence="5">RRM domain-containing protein</fullName>
    </recommendedName>
</protein>
<proteinExistence type="predicted"/>
<comment type="caution">
    <text evidence="6">The sequence shown here is derived from an EMBL/GenBank/DDBJ whole genome shotgun (WGS) entry which is preliminary data.</text>
</comment>
<feature type="compositionally biased region" description="Low complexity" evidence="4">
    <location>
        <begin position="539"/>
        <end position="565"/>
    </location>
</feature>
<feature type="region of interest" description="Disordered" evidence="4">
    <location>
        <begin position="252"/>
        <end position="277"/>
    </location>
</feature>
<evidence type="ECO:0000313" key="7">
    <source>
        <dbReference type="Proteomes" id="UP001342314"/>
    </source>
</evidence>
<dbReference type="Proteomes" id="UP001342314">
    <property type="component" value="Unassembled WGS sequence"/>
</dbReference>
<feature type="region of interest" description="Disordered" evidence="4">
    <location>
        <begin position="485"/>
        <end position="620"/>
    </location>
</feature>
<feature type="compositionally biased region" description="Basic and acidic residues" evidence="4">
    <location>
        <begin position="26"/>
        <end position="36"/>
    </location>
</feature>
<dbReference type="InterPro" id="IPR012677">
    <property type="entry name" value="Nucleotide-bd_a/b_plait_sf"/>
</dbReference>
<dbReference type="PANTHER" id="PTHR23236:SF119">
    <property type="entry name" value="NUCLEAR RNA-BINDING PROTEIN SART-3"/>
    <property type="match status" value="1"/>
</dbReference>
<feature type="domain" description="RRM" evidence="5">
    <location>
        <begin position="140"/>
        <end position="220"/>
    </location>
</feature>
<evidence type="ECO:0000256" key="1">
    <source>
        <dbReference type="ARBA" id="ARBA00022737"/>
    </source>
</evidence>
<dbReference type="SUPFAM" id="SSF54928">
    <property type="entry name" value="RNA-binding domain, RBD"/>
    <property type="match status" value="2"/>
</dbReference>